<gene>
    <name evidence="2" type="ORF">KKC1_24860</name>
</gene>
<dbReference type="EMBL" id="BDGJ01000126">
    <property type="protein sequence ID" value="GAW93349.1"/>
    <property type="molecule type" value="Genomic_DNA"/>
</dbReference>
<dbReference type="PROSITE" id="PS51257">
    <property type="entry name" value="PROKAR_LIPOPROTEIN"/>
    <property type="match status" value="1"/>
</dbReference>
<protein>
    <submittedName>
        <fullName evidence="2">Uncharacterized protein</fullName>
    </submittedName>
</protein>
<feature type="region of interest" description="Disordered" evidence="1">
    <location>
        <begin position="32"/>
        <end position="62"/>
    </location>
</feature>
<dbReference type="Proteomes" id="UP000197032">
    <property type="component" value="Unassembled WGS sequence"/>
</dbReference>
<proteinExistence type="predicted"/>
<evidence type="ECO:0000256" key="1">
    <source>
        <dbReference type="SAM" id="MobiDB-lite"/>
    </source>
</evidence>
<name>A0A1Z5HUY8_9FIRM</name>
<sequence length="76" mass="8823">MITAKGKFLWIGVVLLVFAILIYGCTFSKTLTEQQEPSQKSPVRQEIEKQNGHTERQQQRQENKLETITLYVQNIT</sequence>
<accession>A0A1Z5HUY8</accession>
<dbReference type="AlphaFoldDB" id="A0A1Z5HUY8"/>
<feature type="compositionally biased region" description="Basic and acidic residues" evidence="1">
    <location>
        <begin position="43"/>
        <end position="62"/>
    </location>
</feature>
<reference evidence="3" key="1">
    <citation type="journal article" date="2017" name="Appl. Environ. Microbiol.">
        <title>Genomic analysis of Calderihabitans maritimus KKC1, a thermophilic hydrogenogenic carboxydotrophic bacterium isolated from marine sediment.</title>
        <authorList>
            <person name="Omae K."/>
            <person name="Yoneda Y."/>
            <person name="Fukuyama Y."/>
            <person name="Yoshida T."/>
            <person name="Sako Y."/>
        </authorList>
    </citation>
    <scope>NUCLEOTIDE SEQUENCE [LARGE SCALE GENOMIC DNA]</scope>
    <source>
        <strain evidence="3">KKC1</strain>
    </source>
</reference>
<feature type="compositionally biased region" description="Polar residues" evidence="1">
    <location>
        <begin position="32"/>
        <end position="42"/>
    </location>
</feature>
<evidence type="ECO:0000313" key="2">
    <source>
        <dbReference type="EMBL" id="GAW93349.1"/>
    </source>
</evidence>
<comment type="caution">
    <text evidence="2">The sequence shown here is derived from an EMBL/GenBank/DDBJ whole genome shotgun (WGS) entry which is preliminary data.</text>
</comment>
<evidence type="ECO:0000313" key="3">
    <source>
        <dbReference type="Proteomes" id="UP000197032"/>
    </source>
</evidence>
<organism evidence="2 3">
    <name type="scientific">Calderihabitans maritimus</name>
    <dbReference type="NCBI Taxonomy" id="1246530"/>
    <lineage>
        <taxon>Bacteria</taxon>
        <taxon>Bacillati</taxon>
        <taxon>Bacillota</taxon>
        <taxon>Clostridia</taxon>
        <taxon>Neomoorellales</taxon>
        <taxon>Calderihabitantaceae</taxon>
        <taxon>Calderihabitans</taxon>
    </lineage>
</organism>
<keyword evidence="3" id="KW-1185">Reference proteome</keyword>